<dbReference type="GO" id="GO:0071555">
    <property type="term" value="P:cell wall organization"/>
    <property type="evidence" value="ECO:0007669"/>
    <property type="project" value="InterPro"/>
</dbReference>
<dbReference type="InterPro" id="IPR050643">
    <property type="entry name" value="Periplasmic_pilus_chap"/>
</dbReference>
<feature type="domain" description="Pili assembly chaperone N-terminal" evidence="7">
    <location>
        <begin position="21"/>
        <end position="142"/>
    </location>
</feature>
<evidence type="ECO:0000256" key="2">
    <source>
        <dbReference type="ARBA" id="ARBA00007399"/>
    </source>
</evidence>
<feature type="chain" id="PRO_5015073710" evidence="6">
    <location>
        <begin position="20"/>
        <end position="237"/>
    </location>
</feature>
<dbReference type="Gene3D" id="2.60.40.10">
    <property type="entry name" value="Immunoglobulins"/>
    <property type="match status" value="2"/>
</dbReference>
<evidence type="ECO:0000256" key="1">
    <source>
        <dbReference type="ARBA" id="ARBA00004418"/>
    </source>
</evidence>
<comment type="subcellular location">
    <subcellularLocation>
        <location evidence="1">Periplasm</location>
    </subcellularLocation>
</comment>
<dbReference type="InterPro" id="IPR016148">
    <property type="entry name" value="Pili_assmbl_chaperone_C"/>
</dbReference>
<dbReference type="InterPro" id="IPR001829">
    <property type="entry name" value="Pili_assmbl_chaperone_bac"/>
</dbReference>
<dbReference type="PRINTS" id="PR00969">
    <property type="entry name" value="CHAPERONPILI"/>
</dbReference>
<keyword evidence="3 6" id="KW-0732">Signal</keyword>
<comment type="similarity">
    <text evidence="2">Belongs to the periplasmic pilus chaperone family.</text>
</comment>
<feature type="signal peptide" evidence="6">
    <location>
        <begin position="1"/>
        <end position="19"/>
    </location>
</feature>
<organism evidence="9">
    <name type="scientific">uncultured Citrobacter sp</name>
    <dbReference type="NCBI Taxonomy" id="200446"/>
    <lineage>
        <taxon>Bacteria</taxon>
        <taxon>Pseudomonadati</taxon>
        <taxon>Pseudomonadota</taxon>
        <taxon>Gammaproteobacteria</taxon>
        <taxon>Enterobacterales</taxon>
        <taxon>Enterobacteriaceae</taxon>
        <taxon>Citrobacter</taxon>
        <taxon>environmental samples</taxon>
    </lineage>
</organism>
<gene>
    <name evidence="9" type="ORF">KL86CIT2_50257</name>
    <name evidence="10" type="ORF">KM92CIT3_80353</name>
</gene>
<evidence type="ECO:0000259" key="8">
    <source>
        <dbReference type="Pfam" id="PF02753"/>
    </source>
</evidence>
<protein>
    <submittedName>
        <fullName evidence="9">Uncharacterized protein</fullName>
    </submittedName>
</protein>
<evidence type="ECO:0000256" key="6">
    <source>
        <dbReference type="SAM" id="SignalP"/>
    </source>
</evidence>
<keyword evidence="4" id="KW-0574">Periplasm</keyword>
<dbReference type="PANTHER" id="PTHR30251">
    <property type="entry name" value="PILUS ASSEMBLY CHAPERONE"/>
    <property type="match status" value="1"/>
</dbReference>
<dbReference type="InterPro" id="IPR013783">
    <property type="entry name" value="Ig-like_fold"/>
</dbReference>
<accession>A0A212III9</accession>
<evidence type="ECO:0000313" key="10">
    <source>
        <dbReference type="EMBL" id="SBV67463.1"/>
    </source>
</evidence>
<reference evidence="9" key="1">
    <citation type="submission" date="2016-04" db="EMBL/GenBank/DDBJ databases">
        <authorList>
            <person name="Evans L.H."/>
            <person name="Alamgir A."/>
            <person name="Owens N."/>
            <person name="Weber N.D."/>
            <person name="Virtaneva K."/>
            <person name="Barbian K."/>
            <person name="Babar A."/>
            <person name="Rosenke K."/>
        </authorList>
    </citation>
    <scope>NUCLEOTIDE SEQUENCE</scope>
    <source>
        <strain evidence="9">86-2</strain>
        <strain evidence="10">92-3</strain>
    </source>
</reference>
<dbReference type="EMBL" id="FLUA01000049">
    <property type="protein sequence ID" value="SBV66615.1"/>
    <property type="molecule type" value="Genomic_DNA"/>
</dbReference>
<dbReference type="EMBL" id="FLUB01000020">
    <property type="protein sequence ID" value="SBV67463.1"/>
    <property type="molecule type" value="Genomic_DNA"/>
</dbReference>
<sequence>MKGLAIGLVGMMMCFCVQASIVMTGNRIIYPADSREVSVQLTNRGDVPGVVQVWLDDGDAQSVPQTAAAPFVTTPPVFRMAAHAGQTVRLRYIGKPVAQDRESLWWFNFIQIPPINKDAQNDNQLLVLVRSRVKVLVRPKGLVGSPLEMANTSRVWLQNGKLHLRNNSGFYLALSSLDVSGAGKKQRIQSETIAPWATMSWPAKISQLNDAQMRWINDQGASLSGRVALEKQDNVRN</sequence>
<evidence type="ECO:0000259" key="7">
    <source>
        <dbReference type="Pfam" id="PF00345"/>
    </source>
</evidence>
<dbReference type="InterPro" id="IPR036316">
    <property type="entry name" value="Pili_assmbl_chap_C_dom_sf"/>
</dbReference>
<dbReference type="Pfam" id="PF02753">
    <property type="entry name" value="PapD_C"/>
    <property type="match status" value="1"/>
</dbReference>
<evidence type="ECO:0000256" key="4">
    <source>
        <dbReference type="ARBA" id="ARBA00022764"/>
    </source>
</evidence>
<dbReference type="InterPro" id="IPR016147">
    <property type="entry name" value="Pili_assmbl_chaperone_N"/>
</dbReference>
<evidence type="ECO:0000313" key="9">
    <source>
        <dbReference type="EMBL" id="SBV66615.1"/>
    </source>
</evidence>
<dbReference type="SUPFAM" id="SSF49354">
    <property type="entry name" value="PapD-like"/>
    <property type="match status" value="1"/>
</dbReference>
<dbReference type="Pfam" id="PF00345">
    <property type="entry name" value="PapD_N"/>
    <property type="match status" value="1"/>
</dbReference>
<name>A0A212III9_9ENTR</name>
<dbReference type="PANTHER" id="PTHR30251:SF25">
    <property type="entry name" value="FIMBRIAE CHAPARONE"/>
    <property type="match status" value="1"/>
</dbReference>
<dbReference type="GO" id="GO:0030288">
    <property type="term" value="C:outer membrane-bounded periplasmic space"/>
    <property type="evidence" value="ECO:0007669"/>
    <property type="project" value="InterPro"/>
</dbReference>
<dbReference type="AlphaFoldDB" id="A0A212III9"/>
<evidence type="ECO:0000256" key="5">
    <source>
        <dbReference type="ARBA" id="ARBA00023186"/>
    </source>
</evidence>
<feature type="domain" description="Pili assembly chaperone C-terminal" evidence="8">
    <location>
        <begin position="165"/>
        <end position="221"/>
    </location>
</feature>
<dbReference type="SUPFAM" id="SSF49584">
    <property type="entry name" value="Periplasmic chaperone C-domain"/>
    <property type="match status" value="1"/>
</dbReference>
<keyword evidence="5" id="KW-0143">Chaperone</keyword>
<dbReference type="InterPro" id="IPR008962">
    <property type="entry name" value="PapD-like_sf"/>
</dbReference>
<proteinExistence type="inferred from homology"/>
<dbReference type="RefSeq" id="WP_230328679.1">
    <property type="nucleotide sequence ID" value="NZ_LT598669.1"/>
</dbReference>
<evidence type="ECO:0000256" key="3">
    <source>
        <dbReference type="ARBA" id="ARBA00022729"/>
    </source>
</evidence>